<keyword evidence="3" id="KW-1185">Reference proteome</keyword>
<feature type="domain" description="Isopenicillin N synthase-like Fe(2+) 2OG dioxygenase" evidence="1">
    <location>
        <begin position="321"/>
        <end position="379"/>
    </location>
</feature>
<dbReference type="HOGENOM" id="CLU_043881_0_0_1"/>
<dbReference type="Gramene" id="LPERR10G03920.2">
    <property type="protein sequence ID" value="LPERR10G03920.2"/>
    <property type="gene ID" value="LPERR10G03920"/>
</dbReference>
<dbReference type="Gene3D" id="2.60.120.330">
    <property type="entry name" value="B-lactam Antibiotic, Isopenicillin N Synthase, Chain"/>
    <property type="match status" value="1"/>
</dbReference>
<evidence type="ECO:0000313" key="2">
    <source>
        <dbReference type="EnsemblPlants" id="LPERR10G03920.1"/>
    </source>
</evidence>
<name>A0A0D9XIJ2_9ORYZ</name>
<reference evidence="2 3" key="1">
    <citation type="submission" date="2012-08" db="EMBL/GenBank/DDBJ databases">
        <title>Oryza genome evolution.</title>
        <authorList>
            <person name="Wing R.A."/>
        </authorList>
    </citation>
    <scope>NUCLEOTIDE SEQUENCE</scope>
</reference>
<dbReference type="InterPro" id="IPR027443">
    <property type="entry name" value="IPNS-like_sf"/>
</dbReference>
<dbReference type="InterPro" id="IPR044861">
    <property type="entry name" value="IPNS-like_FE2OG_OXY"/>
</dbReference>
<reference evidence="2" key="3">
    <citation type="submission" date="2015-04" db="UniProtKB">
        <authorList>
            <consortium name="EnsemblPlants"/>
        </authorList>
    </citation>
    <scope>IDENTIFICATION</scope>
</reference>
<dbReference type="STRING" id="77586.A0A0D9XIJ2"/>
<proteinExistence type="predicted"/>
<dbReference type="Gramene" id="LPERR10G03920.3">
    <property type="protein sequence ID" value="LPERR10G03920.3"/>
    <property type="gene ID" value="LPERR10G03920"/>
</dbReference>
<dbReference type="PANTHER" id="PTHR48253:SF2">
    <property type="entry name" value="ISOPENICILLIN N SYNTHASE-LIKE FE(2+) 2OG DIOXYGENASE DOMAIN-CONTAINING PROTEIN"/>
    <property type="match status" value="1"/>
</dbReference>
<dbReference type="AlphaFoldDB" id="A0A0D9XIJ2"/>
<dbReference type="Gramene" id="LPERR10G03920.1">
    <property type="protein sequence ID" value="LPERR10G03920.1"/>
    <property type="gene ID" value="LPERR10G03920"/>
</dbReference>
<sequence>MAETAPATALDIAELPFSDLLLLISPDLPDDDGRRGRLLATVVTSLGRGGSGLLAITGVPRAAALRRRLLPLARRLAVMDHASRSQILKKHGLGSDVPLKKLDRRVSSFARLLRHSGEFHLLEWMSGIVSTNNEAGCPENDLGGDVIVENMGDGTDNLGELVEELGLCMMELGILVARACDIVTGGNQLEKSITDFGTAKARLIHYHSEFDIIIIKESSRQGKGSNNKIAATAYKLCPQRPGSLDGCCIRSEGGTNVMIERQKDCKDESIHGSAVSLTNLWQDWHYDYGVLTVLTAPLFLCSARGEQCSIGEECSPPDEHTYLQLLNTKKIFSVRCSPDSFIVQVGEAADILSGGKLRSTLHAVSRPYGSTNISRETFVVFLQPSWDKTLPYSGHCLAGDDDEQSDGDDLAFSDGSVISSSEHLLVQDILKRIPPLSSRLKEGMTFAEFSRQTTKQYYGGGGIQQNN</sequence>
<dbReference type="PANTHER" id="PTHR48253">
    <property type="match status" value="1"/>
</dbReference>
<protein>
    <recommendedName>
        <fullName evidence="1">Isopenicillin N synthase-like Fe(2+) 2OG dioxygenase domain-containing protein</fullName>
    </recommendedName>
</protein>
<dbReference type="Proteomes" id="UP000032180">
    <property type="component" value="Chromosome 10"/>
</dbReference>
<dbReference type="EnsemblPlants" id="LPERR10G03920.1">
    <property type="protein sequence ID" value="LPERR10G03920.1"/>
    <property type="gene ID" value="LPERR10G03920"/>
</dbReference>
<dbReference type="EnsemblPlants" id="LPERR10G03920.2">
    <property type="protein sequence ID" value="LPERR10G03920.2"/>
    <property type="gene ID" value="LPERR10G03920"/>
</dbReference>
<evidence type="ECO:0000313" key="3">
    <source>
        <dbReference type="Proteomes" id="UP000032180"/>
    </source>
</evidence>
<accession>A0A0D9XIJ2</accession>
<dbReference type="eggNOG" id="ENOG502QTB1">
    <property type="taxonomic scope" value="Eukaryota"/>
</dbReference>
<dbReference type="EnsemblPlants" id="LPERR10G03920.3">
    <property type="protein sequence ID" value="LPERR10G03920.3"/>
    <property type="gene ID" value="LPERR10G03920"/>
</dbReference>
<organism evidence="2 3">
    <name type="scientific">Leersia perrieri</name>
    <dbReference type="NCBI Taxonomy" id="77586"/>
    <lineage>
        <taxon>Eukaryota</taxon>
        <taxon>Viridiplantae</taxon>
        <taxon>Streptophyta</taxon>
        <taxon>Embryophyta</taxon>
        <taxon>Tracheophyta</taxon>
        <taxon>Spermatophyta</taxon>
        <taxon>Magnoliopsida</taxon>
        <taxon>Liliopsida</taxon>
        <taxon>Poales</taxon>
        <taxon>Poaceae</taxon>
        <taxon>BOP clade</taxon>
        <taxon>Oryzoideae</taxon>
        <taxon>Oryzeae</taxon>
        <taxon>Oryzinae</taxon>
        <taxon>Leersia</taxon>
    </lineage>
</organism>
<dbReference type="Pfam" id="PF03171">
    <property type="entry name" value="2OG-FeII_Oxy"/>
    <property type="match status" value="1"/>
</dbReference>
<reference evidence="2 3" key="2">
    <citation type="submission" date="2013-12" db="EMBL/GenBank/DDBJ databases">
        <authorList>
            <person name="Yu Y."/>
            <person name="Lee S."/>
            <person name="de Baynast K."/>
            <person name="Wissotski M."/>
            <person name="Liu L."/>
            <person name="Talag J."/>
            <person name="Goicoechea J."/>
            <person name="Angelova A."/>
            <person name="Jetty R."/>
            <person name="Kudrna D."/>
            <person name="Golser W."/>
            <person name="Rivera L."/>
            <person name="Zhang J."/>
            <person name="Wing R."/>
        </authorList>
    </citation>
    <scope>NUCLEOTIDE SEQUENCE</scope>
</reference>
<dbReference type="SUPFAM" id="SSF51197">
    <property type="entry name" value="Clavaminate synthase-like"/>
    <property type="match status" value="1"/>
</dbReference>
<evidence type="ECO:0000259" key="1">
    <source>
        <dbReference type="Pfam" id="PF03171"/>
    </source>
</evidence>